<protein>
    <recommendedName>
        <fullName evidence="3 11">Coatomer subunit delta</fullName>
    </recommendedName>
</protein>
<reference evidence="15" key="1">
    <citation type="journal article" date="2004" name="Nature">
        <title>Genome duplication in the teleost fish Tetraodon nigroviridis reveals the early vertebrate proto-karyotype.</title>
        <authorList>
            <person name="Jaillon O."/>
            <person name="Aury J.-M."/>
            <person name="Brunet F."/>
            <person name="Petit J.-L."/>
            <person name="Stange-Thomann N."/>
            <person name="Mauceli E."/>
            <person name="Bouneau L."/>
            <person name="Fischer C."/>
            <person name="Ozouf-Costaz C."/>
            <person name="Bernot A."/>
            <person name="Nicaud S."/>
            <person name="Jaffe D."/>
            <person name="Fisher S."/>
            <person name="Lutfalla G."/>
            <person name="Dossat C."/>
            <person name="Segurens B."/>
            <person name="Dasilva C."/>
            <person name="Salanoubat M."/>
            <person name="Levy M."/>
            <person name="Boudet N."/>
            <person name="Castellano S."/>
            <person name="Anthouard V."/>
            <person name="Jubin C."/>
            <person name="Castelli V."/>
            <person name="Katinka M."/>
            <person name="Vacherie B."/>
            <person name="Biemont C."/>
            <person name="Skalli Z."/>
            <person name="Cattolico L."/>
            <person name="Poulain J."/>
            <person name="De Berardinis V."/>
            <person name="Cruaud C."/>
            <person name="Duprat S."/>
            <person name="Brottier P."/>
            <person name="Coutanceau J.-P."/>
            <person name="Gouzy J."/>
            <person name="Parra G."/>
            <person name="Lardier G."/>
            <person name="Chapple C."/>
            <person name="McKernan K.J."/>
            <person name="McEwan P."/>
            <person name="Bosak S."/>
            <person name="Kellis M."/>
            <person name="Volff J.-N."/>
            <person name="Guigo R."/>
            <person name="Zody M.C."/>
            <person name="Mesirov J."/>
            <person name="Lindblad-Toh K."/>
            <person name="Birren B."/>
            <person name="Nusbaum C."/>
            <person name="Kahn D."/>
            <person name="Robinson-Rechavi M."/>
            <person name="Laudet V."/>
            <person name="Schachter V."/>
            <person name="Quetier F."/>
            <person name="Saurin W."/>
            <person name="Scarpelli C."/>
            <person name="Wincker P."/>
            <person name="Lander E.S."/>
            <person name="Weissenbach J."/>
            <person name="Roest Crollius H."/>
        </authorList>
    </citation>
    <scope>NUCLEOTIDE SEQUENCE [LARGE SCALE GENOMIC DNA]</scope>
</reference>
<dbReference type="FunFam" id="2.60.40.1170:FF:000011">
    <property type="entry name" value="Coatomer subunit delta"/>
    <property type="match status" value="1"/>
</dbReference>
<evidence type="ECO:0000256" key="6">
    <source>
        <dbReference type="ARBA" id="ARBA00022892"/>
    </source>
</evidence>
<feature type="region of interest" description="Disordered" evidence="13">
    <location>
        <begin position="165"/>
        <end position="209"/>
    </location>
</feature>
<evidence type="ECO:0000256" key="8">
    <source>
        <dbReference type="ARBA" id="ARBA00023034"/>
    </source>
</evidence>
<comment type="similarity">
    <text evidence="1 11">Belongs to the adaptor complexes medium subunit family. Delta-COP subfamily.</text>
</comment>
<dbReference type="GO" id="GO:0006888">
    <property type="term" value="P:endoplasmic reticulum to Golgi vesicle-mediated transport"/>
    <property type="evidence" value="ECO:0007669"/>
    <property type="project" value="TreeGrafter"/>
</dbReference>
<dbReference type="InterPro" id="IPR022775">
    <property type="entry name" value="AP_mu_sigma_su"/>
</dbReference>
<dbReference type="Gene3D" id="3.30.450.60">
    <property type="match status" value="1"/>
</dbReference>
<dbReference type="GO" id="GO:0006890">
    <property type="term" value="P:retrograde vesicle-mediated transport, Golgi to endoplasmic reticulum"/>
    <property type="evidence" value="ECO:0007669"/>
    <property type="project" value="UniProtKB-UniRule"/>
</dbReference>
<keyword evidence="4 11" id="KW-0813">Transport</keyword>
<dbReference type="OrthoDB" id="10266042at2759"/>
<evidence type="ECO:0000313" key="15">
    <source>
        <dbReference type="EMBL" id="CAG06473.1"/>
    </source>
</evidence>
<dbReference type="InterPro" id="IPR027059">
    <property type="entry name" value="Coatomer_dsu"/>
</dbReference>
<feature type="domain" description="MHD" evidence="14">
    <location>
        <begin position="295"/>
        <end position="535"/>
    </location>
</feature>
<evidence type="ECO:0000256" key="12">
    <source>
        <dbReference type="RuleBase" id="RU366052"/>
    </source>
</evidence>
<dbReference type="PANTHER" id="PTHR10121:SF0">
    <property type="entry name" value="COATOMER SUBUNIT DELTA"/>
    <property type="match status" value="1"/>
</dbReference>
<comment type="caution">
    <text evidence="15">The sequence shown here is derived from an EMBL/GenBank/DDBJ whole genome shotgun (WGS) entry which is preliminary data.</text>
</comment>
<evidence type="ECO:0000256" key="7">
    <source>
        <dbReference type="ARBA" id="ARBA00022927"/>
    </source>
</evidence>
<evidence type="ECO:0000256" key="11">
    <source>
        <dbReference type="RuleBase" id="RU364018"/>
    </source>
</evidence>
<evidence type="ECO:0000256" key="13">
    <source>
        <dbReference type="SAM" id="MobiDB-lite"/>
    </source>
</evidence>
<dbReference type="Pfam" id="PF00928">
    <property type="entry name" value="Adap_comp_sub"/>
    <property type="match status" value="1"/>
</dbReference>
<dbReference type="GO" id="GO:0051645">
    <property type="term" value="P:Golgi localization"/>
    <property type="evidence" value="ECO:0007669"/>
    <property type="project" value="TreeGrafter"/>
</dbReference>
<evidence type="ECO:0000256" key="3">
    <source>
        <dbReference type="ARBA" id="ARBA00018359"/>
    </source>
</evidence>
<evidence type="ECO:0000256" key="5">
    <source>
        <dbReference type="ARBA" id="ARBA00022490"/>
    </source>
</evidence>
<evidence type="ECO:0000256" key="9">
    <source>
        <dbReference type="ARBA" id="ARBA00023136"/>
    </source>
</evidence>
<dbReference type="EMBL" id="CAAE01014974">
    <property type="protein sequence ID" value="CAG06473.1"/>
    <property type="molecule type" value="Genomic_DNA"/>
</dbReference>
<dbReference type="PANTHER" id="PTHR10121">
    <property type="entry name" value="COATOMER SUBUNIT DELTA"/>
    <property type="match status" value="1"/>
</dbReference>
<sequence>AAPSSDLQVLLAAAVCTKAGKAIVSRQFVEMTRTRIEGLLAAFPKLMNTGKQHTFVETDSVRYVYQPLEKLYMVLITTKNSNILEDLETLRLFSRVIPEYCRVLEESEISEHCFDLIFAFDEIVALGYRENVNLAQIRTFTEMDSHEEKVFRAVREVRSACRSPRLSQASANVRHSGERSQGGDEEEGQGAAAGPAGRGRSGKKAPAFGGFGSAGMTSISSGSIITDTIVEPEKPKISAAPVRPSGPSKALKLGAKGKEVDNFVDKLKSEGETIMPTAGKKASEVSKVLSPPVNMESVHLRVEEKITLTCGRDGGLQNMEVLGMVTLRVADDKNGRIRLIINNNDGKGLQLQTHPNVDKKLFTAESVIGLKNPEKSFPLNNDVGVLKWRLQTTDESLIPLTINCWPSESGSGCDVNIEYELQEDSLELNDVVISIPVPSGVGAPVIGDLDGEYKHDSRRNILEWCLPVIDANNKTGSLEFSVAGQPNDFFPINVSFVSKRNYCDIQVTKVTHVDGDSSVRFSSETSFVVDKYEIL</sequence>
<comment type="subunit">
    <text evidence="2 11">Oligomeric complex that consists of at least the alpha, beta, beta', gamma, delta, epsilon and zeta subunits.</text>
</comment>
<dbReference type="SUPFAM" id="SSF49447">
    <property type="entry name" value="Second domain of Mu2 adaptin subunit (ap50) of ap2 adaptor"/>
    <property type="match status" value="1"/>
</dbReference>
<dbReference type="InterPro" id="IPR028565">
    <property type="entry name" value="MHD"/>
</dbReference>
<dbReference type="CDD" id="cd09254">
    <property type="entry name" value="AP_delta-COPI_MHD"/>
    <property type="match status" value="1"/>
</dbReference>
<keyword evidence="7 11" id="KW-0653">Protein transport</keyword>
<dbReference type="FunFam" id="2.60.40.1170:FF:000007">
    <property type="entry name" value="Coatomer subunit delta"/>
    <property type="match status" value="1"/>
</dbReference>
<dbReference type="AlphaFoldDB" id="Q4RYQ9"/>
<evidence type="ECO:0000256" key="1">
    <source>
        <dbReference type="ARBA" id="ARBA00010516"/>
    </source>
</evidence>
<organism evidence="15">
    <name type="scientific">Tetraodon nigroviridis</name>
    <name type="common">Spotted green pufferfish</name>
    <name type="synonym">Chelonodon nigroviridis</name>
    <dbReference type="NCBI Taxonomy" id="99883"/>
    <lineage>
        <taxon>Eukaryota</taxon>
        <taxon>Metazoa</taxon>
        <taxon>Chordata</taxon>
        <taxon>Craniata</taxon>
        <taxon>Vertebrata</taxon>
        <taxon>Euteleostomi</taxon>
        <taxon>Actinopterygii</taxon>
        <taxon>Neopterygii</taxon>
        <taxon>Teleostei</taxon>
        <taxon>Neoteleostei</taxon>
        <taxon>Acanthomorphata</taxon>
        <taxon>Eupercaria</taxon>
        <taxon>Tetraodontiformes</taxon>
        <taxon>Tetradontoidea</taxon>
        <taxon>Tetraodontidae</taxon>
        <taxon>Tetraodon</taxon>
    </lineage>
</organism>
<dbReference type="InterPro" id="IPR036168">
    <property type="entry name" value="AP2_Mu_C_sf"/>
</dbReference>
<evidence type="ECO:0000259" key="14">
    <source>
        <dbReference type="PROSITE" id="PS51072"/>
    </source>
</evidence>
<dbReference type="FunFam" id="3.30.450.60:FF:000003">
    <property type="entry name" value="Coatomer subunit delta"/>
    <property type="match status" value="1"/>
</dbReference>
<dbReference type="Gene3D" id="2.60.40.1170">
    <property type="entry name" value="Mu homology domain, subdomain B"/>
    <property type="match status" value="2"/>
</dbReference>
<keyword evidence="10 11" id="KW-0968">Cytoplasmic vesicle</keyword>
<dbReference type="SUPFAM" id="SSF64356">
    <property type="entry name" value="SNARE-like"/>
    <property type="match status" value="1"/>
</dbReference>
<dbReference type="GO" id="GO:0030126">
    <property type="term" value="C:COPI vesicle coat"/>
    <property type="evidence" value="ECO:0007669"/>
    <property type="project" value="UniProtKB-UniRule"/>
</dbReference>
<gene>
    <name evidence="15" type="ORF">GSTENG00026830001</name>
</gene>
<dbReference type="GO" id="GO:0015031">
    <property type="term" value="P:protein transport"/>
    <property type="evidence" value="ECO:0007669"/>
    <property type="project" value="UniProtKB-KW"/>
</dbReference>
<dbReference type="GO" id="GO:0000139">
    <property type="term" value="C:Golgi membrane"/>
    <property type="evidence" value="ECO:0007669"/>
    <property type="project" value="UniProtKB-SubCell"/>
</dbReference>
<dbReference type="Pfam" id="PF01217">
    <property type="entry name" value="Clat_adaptor_s"/>
    <property type="match status" value="1"/>
</dbReference>
<proteinExistence type="inferred from homology"/>
<name>Q4RYQ9_TETNG</name>
<feature type="non-terminal residue" evidence="15">
    <location>
        <position position="1"/>
    </location>
</feature>
<dbReference type="PROSITE" id="PS51072">
    <property type="entry name" value="MHD"/>
    <property type="match status" value="1"/>
</dbReference>
<dbReference type="CDD" id="cd14830">
    <property type="entry name" value="Delta_COP_N"/>
    <property type="match status" value="1"/>
</dbReference>
<evidence type="ECO:0000256" key="10">
    <source>
        <dbReference type="ARBA" id="ARBA00023329"/>
    </source>
</evidence>
<dbReference type="InterPro" id="IPR011012">
    <property type="entry name" value="Longin-like_dom_sf"/>
</dbReference>
<comment type="function">
    <text evidence="11">The coatomer is a cytosolic protein complex that binds to dilysine motifs and reversibly associates with Golgi non-clathrin-coated vesicles, which further mediate biosynthetic protein transport from the ER, via the Golgi up to the trans Golgi network. Coatomer complex is required for budding from Golgi membranes, and is essential for the retrograde Golgi-to-ER transport of dilysine-tagged proteins.</text>
</comment>
<keyword evidence="5 11" id="KW-0963">Cytoplasm</keyword>
<reference evidence="15" key="2">
    <citation type="submission" date="2004-02" db="EMBL/GenBank/DDBJ databases">
        <authorList>
            <consortium name="Genoscope"/>
            <consortium name="Whitehead Institute Centre for Genome Research"/>
        </authorList>
    </citation>
    <scope>NUCLEOTIDE SEQUENCE</scope>
</reference>
<dbReference type="KEGG" id="tng:GSTEN00026830G001"/>
<accession>Q4RYQ9</accession>
<keyword evidence="9 11" id="KW-0472">Membrane</keyword>
<evidence type="ECO:0000256" key="2">
    <source>
        <dbReference type="ARBA" id="ARBA00011775"/>
    </source>
</evidence>
<comment type="subcellular location">
    <subcellularLocation>
        <location evidence="11 12">Cytoplasm</location>
    </subcellularLocation>
    <subcellularLocation>
        <location evidence="11 12">Cytoplasmic vesicle</location>
        <location evidence="11 12">COPI-coated vesicle membrane</location>
        <topology evidence="11 12">Peripheral membrane protein</topology>
        <orientation evidence="11 12">Cytoplasmic side</orientation>
    </subcellularLocation>
    <subcellularLocation>
        <location evidence="11 12">Golgi apparatus membrane</location>
        <topology evidence="11 12">Peripheral membrane protein</topology>
        <orientation evidence="11 12">Cytoplasmic side</orientation>
    </subcellularLocation>
</comment>
<keyword evidence="6 11" id="KW-0931">ER-Golgi transport</keyword>
<evidence type="ECO:0000256" key="4">
    <source>
        <dbReference type="ARBA" id="ARBA00022448"/>
    </source>
</evidence>
<keyword evidence="8 11" id="KW-0333">Golgi apparatus</keyword>